<feature type="transmembrane region" description="Helical" evidence="6">
    <location>
        <begin position="73"/>
        <end position="93"/>
    </location>
</feature>
<feature type="transmembrane region" description="Helical" evidence="6">
    <location>
        <begin position="99"/>
        <end position="117"/>
    </location>
</feature>
<dbReference type="Pfam" id="PF01925">
    <property type="entry name" value="TauE"/>
    <property type="match status" value="1"/>
</dbReference>
<keyword evidence="3 6" id="KW-0812">Transmembrane</keyword>
<sequence>MRGLIFIALAGFAAQLVDGGIGMGFGVTSTTILLGLAGLGAAQASAVVHVAELGTTAVSGFSHWRFGNVDWSVVARLGFPGALAGFVGAMFLSNLPLDKAQPITAAVLVAIGANLVWRFSQGRTKRKLAKKAEYSTPFLGFLGAVGGLVDSTGGGGWGPVTTSTLLGVGRQQPRYIVGTVSASEFLVAAGASAGFVVGLWEEIVSHTAAVVALLIGGSIAAPIAAWLISRINPVALGGLVGSAIIALNIRYLLPLDTVWPVQLAIMALGIALTVHGVRRYRTRMRAESLQCAAAVSTESRTEPVAAESVTREPAGADADATEQKVPARLHLR</sequence>
<comment type="caution">
    <text evidence="8">The sequence shown here is derived from an EMBL/GenBank/DDBJ whole genome shotgun (WGS) entry which is preliminary data.</text>
</comment>
<dbReference type="AlphaFoldDB" id="A0AAP4BVN8"/>
<proteinExistence type="inferred from homology"/>
<evidence type="ECO:0000256" key="4">
    <source>
        <dbReference type="ARBA" id="ARBA00022989"/>
    </source>
</evidence>
<accession>A0AAP4BVN8</accession>
<feature type="transmembrane region" description="Helical" evidence="6">
    <location>
        <begin position="234"/>
        <end position="253"/>
    </location>
</feature>
<keyword evidence="5 6" id="KW-0472">Membrane</keyword>
<reference evidence="8" key="1">
    <citation type="submission" date="2023-05" db="EMBL/GenBank/DDBJ databases">
        <title>Metabolic capabilities are highly conserved among human nasal-associated Corynebacterium species in pangenomic analyses.</title>
        <authorList>
            <person name="Tran T.H."/>
            <person name="Roberts A.Q."/>
            <person name="Escapa I.F."/>
            <person name="Gao W."/>
            <person name="Conlan S."/>
            <person name="Kong H."/>
            <person name="Segre J.A."/>
            <person name="Kelly M.S."/>
            <person name="Lemon K.P."/>
        </authorList>
    </citation>
    <scope>NUCLEOTIDE SEQUENCE</scope>
    <source>
        <strain evidence="8">KPL2654</strain>
    </source>
</reference>
<dbReference type="InterPro" id="IPR002781">
    <property type="entry name" value="TM_pro_TauE-like"/>
</dbReference>
<gene>
    <name evidence="8" type="ORF">QPX54_07785</name>
</gene>
<dbReference type="PANTHER" id="PTHR43701:SF12">
    <property type="entry name" value="MEMBRANE TRANSPORTER PROTEIN YTNM-RELATED"/>
    <property type="match status" value="1"/>
</dbReference>
<evidence type="ECO:0000313" key="8">
    <source>
        <dbReference type="EMBL" id="MDK4326401.1"/>
    </source>
</evidence>
<evidence type="ECO:0000256" key="3">
    <source>
        <dbReference type="ARBA" id="ARBA00022692"/>
    </source>
</evidence>
<feature type="transmembrane region" description="Helical" evidence="6">
    <location>
        <begin position="203"/>
        <end position="227"/>
    </location>
</feature>
<feature type="transmembrane region" description="Helical" evidence="6">
    <location>
        <begin position="175"/>
        <end position="197"/>
    </location>
</feature>
<keyword evidence="4 6" id="KW-1133">Transmembrane helix</keyword>
<name>A0AAP4BVN8_9CORY</name>
<comment type="similarity">
    <text evidence="2 6">Belongs to the 4-toluene sulfonate uptake permease (TSUP) (TC 2.A.102) family.</text>
</comment>
<evidence type="ECO:0000313" key="9">
    <source>
        <dbReference type="Proteomes" id="UP001226160"/>
    </source>
</evidence>
<keyword evidence="6" id="KW-1003">Cell membrane</keyword>
<evidence type="ECO:0000256" key="6">
    <source>
        <dbReference type="RuleBase" id="RU363041"/>
    </source>
</evidence>
<dbReference type="PANTHER" id="PTHR43701">
    <property type="entry name" value="MEMBRANE TRANSPORTER PROTEIN MJ0441-RELATED"/>
    <property type="match status" value="1"/>
</dbReference>
<dbReference type="EMBL" id="JASNVP010000006">
    <property type="protein sequence ID" value="MDK4326401.1"/>
    <property type="molecule type" value="Genomic_DNA"/>
</dbReference>
<comment type="subcellular location">
    <subcellularLocation>
        <location evidence="6">Cell membrane</location>
        <topology evidence="6">Multi-pass membrane protein</topology>
    </subcellularLocation>
    <subcellularLocation>
        <location evidence="1">Membrane</location>
        <topology evidence="1">Multi-pass membrane protein</topology>
    </subcellularLocation>
</comment>
<dbReference type="Proteomes" id="UP001226160">
    <property type="component" value="Unassembled WGS sequence"/>
</dbReference>
<dbReference type="InterPro" id="IPR051598">
    <property type="entry name" value="TSUP/Inactive_protease-like"/>
</dbReference>
<organism evidence="8 9">
    <name type="scientific">Corynebacterium propinquum</name>
    <dbReference type="NCBI Taxonomy" id="43769"/>
    <lineage>
        <taxon>Bacteria</taxon>
        <taxon>Bacillati</taxon>
        <taxon>Actinomycetota</taxon>
        <taxon>Actinomycetes</taxon>
        <taxon>Mycobacteriales</taxon>
        <taxon>Corynebacteriaceae</taxon>
        <taxon>Corynebacterium</taxon>
    </lineage>
</organism>
<evidence type="ECO:0000256" key="5">
    <source>
        <dbReference type="ARBA" id="ARBA00023136"/>
    </source>
</evidence>
<evidence type="ECO:0000256" key="2">
    <source>
        <dbReference type="ARBA" id="ARBA00009142"/>
    </source>
</evidence>
<feature type="transmembrane region" description="Helical" evidence="6">
    <location>
        <begin position="29"/>
        <end position="52"/>
    </location>
</feature>
<feature type="transmembrane region" description="Helical" evidence="6">
    <location>
        <begin position="259"/>
        <end position="277"/>
    </location>
</feature>
<protein>
    <recommendedName>
        <fullName evidence="6">Probable membrane transporter protein</fullName>
    </recommendedName>
</protein>
<dbReference type="GO" id="GO:0005886">
    <property type="term" value="C:plasma membrane"/>
    <property type="evidence" value="ECO:0007669"/>
    <property type="project" value="UniProtKB-SubCell"/>
</dbReference>
<evidence type="ECO:0000256" key="1">
    <source>
        <dbReference type="ARBA" id="ARBA00004141"/>
    </source>
</evidence>
<feature type="region of interest" description="Disordered" evidence="7">
    <location>
        <begin position="302"/>
        <end position="332"/>
    </location>
</feature>
<dbReference type="RefSeq" id="WP_284589825.1">
    <property type="nucleotide sequence ID" value="NZ_JASNVP010000006.1"/>
</dbReference>
<evidence type="ECO:0000256" key="7">
    <source>
        <dbReference type="SAM" id="MobiDB-lite"/>
    </source>
</evidence>